<feature type="domain" description="Cilia- and flagella-associated protein 69 ARM repeats" evidence="2">
    <location>
        <begin position="135"/>
        <end position="399"/>
    </location>
</feature>
<evidence type="ECO:0000313" key="3">
    <source>
        <dbReference type="EMBL" id="OWK06456.1"/>
    </source>
</evidence>
<organism evidence="3 4">
    <name type="scientific">Cervus elaphus hippelaphus</name>
    <name type="common">European red deer</name>
    <dbReference type="NCBI Taxonomy" id="46360"/>
    <lineage>
        <taxon>Eukaryota</taxon>
        <taxon>Metazoa</taxon>
        <taxon>Chordata</taxon>
        <taxon>Craniata</taxon>
        <taxon>Vertebrata</taxon>
        <taxon>Euteleostomi</taxon>
        <taxon>Mammalia</taxon>
        <taxon>Eutheria</taxon>
        <taxon>Laurasiatheria</taxon>
        <taxon>Artiodactyla</taxon>
        <taxon>Ruminantia</taxon>
        <taxon>Pecora</taxon>
        <taxon>Cervidae</taxon>
        <taxon>Cervinae</taxon>
        <taxon>Cervus</taxon>
    </lineage>
</organism>
<evidence type="ECO:0000259" key="2">
    <source>
        <dbReference type="Pfam" id="PF21049"/>
    </source>
</evidence>
<dbReference type="GO" id="GO:1902093">
    <property type="term" value="P:positive regulation of flagellated sperm motility"/>
    <property type="evidence" value="ECO:0007669"/>
    <property type="project" value="TreeGrafter"/>
</dbReference>
<evidence type="ECO:0000256" key="1">
    <source>
        <dbReference type="SAM" id="MobiDB-lite"/>
    </source>
</evidence>
<dbReference type="InterPro" id="IPR048733">
    <property type="entry name" value="CFA69_ARM_dom"/>
</dbReference>
<feature type="region of interest" description="Disordered" evidence="1">
    <location>
        <begin position="709"/>
        <end position="750"/>
    </location>
</feature>
<dbReference type="AlphaFoldDB" id="A0A212CK79"/>
<dbReference type="Gene3D" id="1.25.10.10">
    <property type="entry name" value="Leucine-rich Repeat Variant"/>
    <property type="match status" value="1"/>
</dbReference>
<dbReference type="PANTHER" id="PTHR14716:SF0">
    <property type="entry name" value="CILIA- AND FLAGELLA-ASSOCIATED PROTEIN 69"/>
    <property type="match status" value="1"/>
</dbReference>
<feature type="compositionally biased region" description="Basic and acidic residues" evidence="1">
    <location>
        <begin position="709"/>
        <end position="726"/>
    </location>
</feature>
<name>A0A212CK79_CEREH</name>
<dbReference type="OrthoDB" id="191673at2759"/>
<dbReference type="GO" id="GO:0097730">
    <property type="term" value="C:non-motile cilium"/>
    <property type="evidence" value="ECO:0007669"/>
    <property type="project" value="TreeGrafter"/>
</dbReference>
<dbReference type="GO" id="GO:0042048">
    <property type="term" value="P:olfactory behavior"/>
    <property type="evidence" value="ECO:0007669"/>
    <property type="project" value="TreeGrafter"/>
</dbReference>
<dbReference type="PANTHER" id="PTHR14716">
    <property type="entry name" value="CILIA- AND FLAGELLA-ASSOCIATED PROTEIN 69"/>
    <property type="match status" value="1"/>
</dbReference>
<dbReference type="InterPro" id="IPR011989">
    <property type="entry name" value="ARM-like"/>
</dbReference>
<keyword evidence="4" id="KW-1185">Reference proteome</keyword>
<accession>A0A212CK79</accession>
<dbReference type="GO" id="GO:1990834">
    <property type="term" value="P:response to odorant"/>
    <property type="evidence" value="ECO:0007669"/>
    <property type="project" value="TreeGrafter"/>
</dbReference>
<dbReference type="Proteomes" id="UP000242450">
    <property type="component" value="Chromosome 18"/>
</dbReference>
<evidence type="ECO:0000313" key="4">
    <source>
        <dbReference type="Proteomes" id="UP000242450"/>
    </source>
</evidence>
<proteinExistence type="predicted"/>
<comment type="caution">
    <text evidence="3">The sequence shown here is derived from an EMBL/GenBank/DDBJ whole genome shotgun (WGS) entry which is preliminary data.</text>
</comment>
<feature type="compositionally biased region" description="Pro residues" evidence="1">
    <location>
        <begin position="741"/>
        <end position="750"/>
    </location>
</feature>
<gene>
    <name evidence="3" type="ORF">Celaphus_00012126</name>
</gene>
<dbReference type="InterPro" id="IPR016024">
    <property type="entry name" value="ARM-type_fold"/>
</dbReference>
<feature type="domain" description="Cilia- and flagella-associated protein 69 ARM repeats" evidence="2">
    <location>
        <begin position="400"/>
        <end position="532"/>
    </location>
</feature>
<dbReference type="EMBL" id="MKHE01000018">
    <property type="protein sequence ID" value="OWK06456.1"/>
    <property type="molecule type" value="Genomic_DNA"/>
</dbReference>
<dbReference type="InterPro" id="IPR048732">
    <property type="entry name" value="CFA69"/>
</dbReference>
<dbReference type="Pfam" id="PF21049">
    <property type="entry name" value="CFA69_ARM_rpt"/>
    <property type="match status" value="2"/>
</dbReference>
<reference evidence="3 4" key="1">
    <citation type="journal article" date="2018" name="Mol. Genet. Genomics">
        <title>The red deer Cervus elaphus genome CerEla1.0: sequencing, annotating, genes, and chromosomes.</title>
        <authorList>
            <person name="Bana N.A."/>
            <person name="Nyiri A."/>
            <person name="Nagy J."/>
            <person name="Frank K."/>
            <person name="Nagy T."/>
            <person name="Steger V."/>
            <person name="Schiller M."/>
            <person name="Lakatos P."/>
            <person name="Sugar L."/>
            <person name="Horn P."/>
            <person name="Barta E."/>
            <person name="Orosz L."/>
        </authorList>
    </citation>
    <scope>NUCLEOTIDE SEQUENCE [LARGE SCALE GENOMIC DNA]</scope>
    <source>
        <strain evidence="3">Hungarian</strain>
    </source>
</reference>
<dbReference type="GO" id="GO:0097225">
    <property type="term" value="C:sperm midpiece"/>
    <property type="evidence" value="ECO:0007669"/>
    <property type="project" value="TreeGrafter"/>
</dbReference>
<sequence length="750" mass="83674">MSTAEAAETAEAREPIGRIKFSSPRQIPIVGLVTEDEEVQVWPGVCALEGVKEWAGVEIWGRGRCLGAVRAEVGAGVETRAALGTQVPSAKLILRTALPARGVGCRQSTYLGTCVSRSSWVLPERPSKLSSRGLETALKSYQQASSSYKIKMAEVGGLAKTMVQSLELLENQLVEKLWVLKALQHLSTSEVNCTLMVKAQAASGICAHLNDPDPSGQLLFRSSEILWNLLEKSSKEEIIQQLSNLKCLLALKEVFKNLFIRGVSHYDRQLRNDILVITTIISQNPGAPMIESGFTRDLILFATFNEVKSQNPLVKGVKVSNSYEDFELKKLLFNIIVILCKDLSTIQLLIDGKIILALFTYVKKPEKHKILEWSAAQYEELQLHAIATLSSVAPFLIDECCILGCYPSEDYFLEKEGIFLLLDLLALNQKKFCNLILGIMVEFCDNPKTAAHVNAWRGKKDQTAASLLIKLWRKEEKELGVKRDKYGKIVDTKKPLFTSFQEEQKIIPLPANCPTVAVMDVAENIRAKIYAIGEIWNEIYEEIKLEKLRPVTTDKKILESITAASENIGKMVVSLQSEMIESQARQDVQNEQKVYAKIQATHKQRELANKSWENFLARTSNAKTLKKAKRLQEKAIESSRYGERPPNAIFHRTDIKGLNATVPSGGVVTVESTPARLVGGPLADTDIALKKLPIRGGALQRVKAVKTVDEPKKRVERPDRSRRWDSHSSLYTAVLHHPRPSSIPPPRQKK</sequence>
<protein>
    <recommendedName>
        <fullName evidence="2">Cilia- and flagella-associated protein 69 ARM repeats domain-containing protein</fullName>
    </recommendedName>
</protein>
<dbReference type="SUPFAM" id="SSF48371">
    <property type="entry name" value="ARM repeat"/>
    <property type="match status" value="1"/>
</dbReference>